<reference evidence="2" key="2">
    <citation type="journal article" date="2014" name="Int. J. Syst. Evol. Microbiol.">
        <title>Complete genome sequence of Corynebacterium casei LMG S-19264T (=DSM 44701T), isolated from a smear-ripened cheese.</title>
        <authorList>
            <consortium name="US DOE Joint Genome Institute (JGI-PGF)"/>
            <person name="Walter F."/>
            <person name="Albersmeier A."/>
            <person name="Kalinowski J."/>
            <person name="Ruckert C."/>
        </authorList>
    </citation>
    <scope>NUCLEOTIDE SEQUENCE</scope>
    <source>
        <strain evidence="2">CGMCC 1.8885</strain>
    </source>
</reference>
<evidence type="ECO:0000313" key="4">
    <source>
        <dbReference type="Proteomes" id="UP000630135"/>
    </source>
</evidence>
<dbReference type="Proteomes" id="UP000652720">
    <property type="component" value="Unassembled WGS sequence"/>
</dbReference>
<evidence type="ECO:0008006" key="6">
    <source>
        <dbReference type="Google" id="ProtNLM"/>
    </source>
</evidence>
<gene>
    <name evidence="3" type="ORF">GCM10008021_01740</name>
    <name evidence="2" type="ORF">GCM10010914_02990</name>
</gene>
<comment type="caution">
    <text evidence="2">The sequence shown here is derived from an EMBL/GenBank/DDBJ whole genome shotgun (WGS) entry which is preliminary data.</text>
</comment>
<reference evidence="4" key="3">
    <citation type="journal article" date="2019" name="Int. J. Syst. Evol. Microbiol.">
        <title>The Global Catalogue of Microorganisms (GCM) 10K type strain sequencing project: providing services to taxonomists for standard genome sequencing and annotation.</title>
        <authorList>
            <consortium name="The Broad Institute Genomics Platform"/>
            <consortium name="The Broad Institute Genome Sequencing Center for Infectious Disease"/>
            <person name="Wu L."/>
            <person name="Ma J."/>
        </authorList>
    </citation>
    <scope>NUCLEOTIDE SEQUENCE [LARGE SCALE GENOMIC DNA]</scope>
    <source>
        <strain evidence="4">CGMCC 1.8884</strain>
    </source>
</reference>
<accession>A0AAV4K165</accession>
<evidence type="ECO:0000313" key="5">
    <source>
        <dbReference type="Proteomes" id="UP000652720"/>
    </source>
</evidence>
<proteinExistence type="predicted"/>
<evidence type="ECO:0000313" key="2">
    <source>
        <dbReference type="EMBL" id="GGI72373.1"/>
    </source>
</evidence>
<dbReference type="Proteomes" id="UP000630135">
    <property type="component" value="Unassembled WGS sequence"/>
</dbReference>
<reference evidence="2" key="4">
    <citation type="submission" date="2023-08" db="EMBL/GenBank/DDBJ databases">
        <authorList>
            <person name="Sun Q."/>
            <person name="Zhou Y."/>
        </authorList>
    </citation>
    <scope>NUCLEOTIDE SEQUENCE</scope>
    <source>
        <strain evidence="3">CGMCC 1.8884</strain>
        <strain evidence="2">CGMCC 1.8885</strain>
    </source>
</reference>
<evidence type="ECO:0000256" key="1">
    <source>
        <dbReference type="SAM" id="SignalP"/>
    </source>
</evidence>
<reference evidence="3" key="1">
    <citation type="journal article" date="2014" name="Int. J. Syst. Evol. Microbiol.">
        <title>Complete genome of a new Firmicutes species belonging to the dominant human colonic microbiota ('Ruminococcus bicirculans') reveals two chromosomes and a selective capacity to utilize plant glucans.</title>
        <authorList>
            <consortium name="NISC Comparative Sequencing Program"/>
            <person name="Wegmann U."/>
            <person name="Louis P."/>
            <person name="Goesmann A."/>
            <person name="Henrissat B."/>
            <person name="Duncan S.H."/>
            <person name="Flint H.J."/>
        </authorList>
    </citation>
    <scope>NUCLEOTIDE SEQUENCE</scope>
    <source>
        <strain evidence="3">CGMCC 1.8884</strain>
    </source>
</reference>
<feature type="chain" id="PRO_5044022539" description="Porin family protein" evidence="1">
    <location>
        <begin position="27"/>
        <end position="239"/>
    </location>
</feature>
<keyword evidence="4" id="KW-1185">Reference proteome</keyword>
<organism evidence="2 5">
    <name type="scientific">Deinococcus wulumuqiensis</name>
    <dbReference type="NCBI Taxonomy" id="980427"/>
    <lineage>
        <taxon>Bacteria</taxon>
        <taxon>Thermotogati</taxon>
        <taxon>Deinococcota</taxon>
        <taxon>Deinococci</taxon>
        <taxon>Deinococcales</taxon>
        <taxon>Deinococcaceae</taxon>
        <taxon>Deinococcus</taxon>
    </lineage>
</organism>
<dbReference type="EMBL" id="BMMA01000002">
    <property type="protein sequence ID" value="GGI72373.1"/>
    <property type="molecule type" value="Genomic_DNA"/>
</dbReference>
<dbReference type="EMBL" id="BMLZ01000002">
    <property type="protein sequence ID" value="GGP28523.1"/>
    <property type="molecule type" value="Genomic_DNA"/>
</dbReference>
<keyword evidence="1" id="KW-0732">Signal</keyword>
<evidence type="ECO:0000313" key="3">
    <source>
        <dbReference type="EMBL" id="GGP28523.1"/>
    </source>
</evidence>
<dbReference type="Gene3D" id="2.40.160.70">
    <property type="entry name" value="outer membrane protein from Thermus thermophilus HB27"/>
    <property type="match status" value="1"/>
</dbReference>
<protein>
    <recommendedName>
        <fullName evidence="6">Porin family protein</fullName>
    </recommendedName>
</protein>
<name>A0AAV4K165_9DEIO</name>
<feature type="signal peptide" evidence="1">
    <location>
        <begin position="1"/>
        <end position="26"/>
    </location>
</feature>
<dbReference type="AlphaFoldDB" id="A0AAV4K165"/>
<sequence length="239" mass="24244">MVVADSGSMKKLVALAVTALAATAAAQTTVVVQPSSSLGLRGLEFGVLGGYAGGLNGEVFVHAPNVAGPVGVKASASYTSASDALRDDVSVNPTLGLDTFGEFKQQGLATESGSHATYALDGTYNLGQVGRGVDLTAYAGGRYGTFSATETYAGDAALSQTTRTSAFGVGAGAMLGYRISDRASLVGDLGVDQYFNGAITNGTDAGTYKVGEAGYNDVRARFAFPGTVFKAKVGVKFNF</sequence>